<dbReference type="Pfam" id="PF04940">
    <property type="entry name" value="BLUF"/>
    <property type="match status" value="1"/>
</dbReference>
<dbReference type="PROSITE" id="PS50925">
    <property type="entry name" value="BLUF"/>
    <property type="match status" value="1"/>
</dbReference>
<name>A0ABW8JUH0_9GAMM</name>
<comment type="caution">
    <text evidence="3">The sequence shown here is derived from an EMBL/GenBank/DDBJ whole genome shotgun (WGS) entry which is preliminary data.</text>
</comment>
<feature type="domain" description="BLUF" evidence="2">
    <location>
        <begin position="4"/>
        <end position="101"/>
    </location>
</feature>
<keyword evidence="1" id="KW-0472">Membrane</keyword>
<gene>
    <name evidence="3" type="ORF">ISP17_12560</name>
</gene>
<dbReference type="RefSeq" id="WP_404633635.1">
    <property type="nucleotide sequence ID" value="NZ_JADIKM010000003.1"/>
</dbReference>
<dbReference type="EMBL" id="JADIKM010000003">
    <property type="protein sequence ID" value="MFK2904789.1"/>
    <property type="molecule type" value="Genomic_DNA"/>
</dbReference>
<keyword evidence="1" id="KW-1133">Transmembrane helix</keyword>
<sequence length="197" mass="21606">MSDIQQLVYASRATFQPTDNGGGVEPEVARILMQSRRNNPRRGLVGALYYGDGCFFQCLEGPQGEIDKLYEQLMKDPRHRDLTVLRRQFIGNTSFAGWSMKYVPAATDVQTLLALHGKDRFDPYSFDNALLDAMVTLLHHRSEGDGLNPMPPAAVGARPGKPVPAVQPAASRRSLGTRLVWVALAIAAVAVAAFLLR</sequence>
<protein>
    <submittedName>
        <fullName evidence="3">BLUF domain-containing protein</fullName>
    </submittedName>
</protein>
<dbReference type="Proteomes" id="UP001620460">
    <property type="component" value="Unassembled WGS sequence"/>
</dbReference>
<accession>A0ABW8JUH0</accession>
<dbReference type="SMART" id="SM01034">
    <property type="entry name" value="BLUF"/>
    <property type="match status" value="1"/>
</dbReference>
<keyword evidence="1" id="KW-0812">Transmembrane</keyword>
<evidence type="ECO:0000256" key="1">
    <source>
        <dbReference type="SAM" id="Phobius"/>
    </source>
</evidence>
<evidence type="ECO:0000313" key="4">
    <source>
        <dbReference type="Proteomes" id="UP001620460"/>
    </source>
</evidence>
<evidence type="ECO:0000259" key="2">
    <source>
        <dbReference type="PROSITE" id="PS50925"/>
    </source>
</evidence>
<reference evidence="3 4" key="1">
    <citation type="submission" date="2020-10" db="EMBL/GenBank/DDBJ databases">
        <title>Phylogeny of dyella-like bacteria.</title>
        <authorList>
            <person name="Fu J."/>
        </authorList>
    </citation>
    <scope>NUCLEOTIDE SEQUENCE [LARGE SCALE GENOMIC DNA]</scope>
    <source>
        <strain evidence="3 4">Gsoil3046</strain>
    </source>
</reference>
<dbReference type="InterPro" id="IPR007024">
    <property type="entry name" value="BLUF_domain"/>
</dbReference>
<organism evidence="3 4">
    <name type="scientific">Dyella ginsengisoli</name>
    <dbReference type="NCBI Taxonomy" id="363848"/>
    <lineage>
        <taxon>Bacteria</taxon>
        <taxon>Pseudomonadati</taxon>
        <taxon>Pseudomonadota</taxon>
        <taxon>Gammaproteobacteria</taxon>
        <taxon>Lysobacterales</taxon>
        <taxon>Rhodanobacteraceae</taxon>
        <taxon>Dyella</taxon>
    </lineage>
</organism>
<evidence type="ECO:0000313" key="3">
    <source>
        <dbReference type="EMBL" id="MFK2904789.1"/>
    </source>
</evidence>
<dbReference type="InterPro" id="IPR036046">
    <property type="entry name" value="Acylphosphatase-like_dom_sf"/>
</dbReference>
<dbReference type="SUPFAM" id="SSF54975">
    <property type="entry name" value="Acylphosphatase/BLUF domain-like"/>
    <property type="match status" value="1"/>
</dbReference>
<dbReference type="Gene3D" id="3.30.70.100">
    <property type="match status" value="1"/>
</dbReference>
<feature type="transmembrane region" description="Helical" evidence="1">
    <location>
        <begin position="179"/>
        <end position="196"/>
    </location>
</feature>
<proteinExistence type="predicted"/>
<keyword evidence="4" id="KW-1185">Reference proteome</keyword>